<name>F9ZNT4_ACICS</name>
<dbReference type="KEGG" id="acu:Atc_1265"/>
<dbReference type="HOGENOM" id="CLU_626465_0_0_6"/>
<proteinExistence type="predicted"/>
<keyword evidence="2" id="KW-1185">Reference proteome</keyword>
<dbReference type="EMBL" id="CP002573">
    <property type="protein sequence ID" value="AEK57914.1"/>
    <property type="molecule type" value="Genomic_DNA"/>
</dbReference>
<dbReference type="Proteomes" id="UP000006135">
    <property type="component" value="Chromosome"/>
</dbReference>
<gene>
    <name evidence="1" type="ordered locus">Atc_1265</name>
</gene>
<sequence length="437" mass="47080">MGRGCGNDPVDRRSCFRLRFAADVAFQHGARAFRDLPCACGFCPSGCSSHQTAPLGKSSIYRLRKSQGGSIHTACDFDTIRWGSACGGHGTFQPCFGSGFYAADGTGQVRAVENAYGNIWPGVSRNSCATCFHLAQRPICGQSCRQYPCGGCPCGGHTCRAQPRRTQPCRPQGQPCRTQSCRTQSCQEPREVRCWVRRGCHVSSSSAGGYTLCAPTPRLASTCAAKGRCKIASAEVGGTDSGRGVLMAANSNALYREFRAAYVLPITRRTLMTLESRLFLELGIPPVNPGELAPKPFLGLLRDAIVRPLHENLGFLEMDPSGHVLVARNAPWNDLDIPPPSVPEGMVPMFEVPAGWIVGSLLFRYLVVLTDNSTNAHRSYKRAGLGRSLVVDIDVGQATIQIYLPRQVAMAIGHAVATHFLLGQSVPARPVLESVTV</sequence>
<protein>
    <submittedName>
        <fullName evidence="1">Uncharacterized protein</fullName>
    </submittedName>
</protein>
<reference evidence="1 2" key="1">
    <citation type="journal article" date="2011" name="J. Genet. Genomics">
        <title>Unraveling the Acidithiobacillus caldus complete genome and its central metabolisms for carbon assimilation.</title>
        <authorList>
            <person name="You X.Y."/>
            <person name="Guo X."/>
            <person name="Zheng H.J."/>
            <person name="Zhang M.J."/>
            <person name="Liu L.J."/>
            <person name="Zhu Y.Q."/>
            <person name="Zhu B."/>
            <person name="Wang S.Y."/>
            <person name="Zhao G.P."/>
            <person name="Poetsch A."/>
            <person name="Jiang C.Y."/>
            <person name="Liu S.J."/>
        </authorList>
    </citation>
    <scope>NUCLEOTIDE SEQUENCE [LARGE SCALE GENOMIC DNA]</scope>
    <source>
        <strain evidence="1 2">SM-1</strain>
    </source>
</reference>
<dbReference type="STRING" id="990288.Atc_1265"/>
<dbReference type="AlphaFoldDB" id="F9ZNT4"/>
<evidence type="ECO:0000313" key="2">
    <source>
        <dbReference type="Proteomes" id="UP000006135"/>
    </source>
</evidence>
<accession>F9ZNT4</accession>
<evidence type="ECO:0000313" key="1">
    <source>
        <dbReference type="EMBL" id="AEK57914.1"/>
    </source>
</evidence>
<organism evidence="1 2">
    <name type="scientific">Acidithiobacillus caldus (strain SM-1)</name>
    <dbReference type="NCBI Taxonomy" id="990288"/>
    <lineage>
        <taxon>Bacteria</taxon>
        <taxon>Pseudomonadati</taxon>
        <taxon>Pseudomonadota</taxon>
        <taxon>Acidithiobacillia</taxon>
        <taxon>Acidithiobacillales</taxon>
        <taxon>Acidithiobacillaceae</taxon>
        <taxon>Acidithiobacillus</taxon>
    </lineage>
</organism>